<evidence type="ECO:0000256" key="1">
    <source>
        <dbReference type="ARBA" id="ARBA00022723"/>
    </source>
</evidence>
<evidence type="ECO:0000259" key="4">
    <source>
        <dbReference type="Pfam" id="PF07727"/>
    </source>
</evidence>
<dbReference type="InterPro" id="IPR043502">
    <property type="entry name" value="DNA/RNA_pol_sf"/>
</dbReference>
<keyword evidence="2" id="KW-0378">Hydrolase</keyword>
<evidence type="ECO:0000313" key="5">
    <source>
        <dbReference type="EMBL" id="GJT66072.1"/>
    </source>
</evidence>
<dbReference type="Pfam" id="PF07727">
    <property type="entry name" value="RVT_2"/>
    <property type="match status" value="1"/>
</dbReference>
<dbReference type="EMBL" id="BQNB010017683">
    <property type="protein sequence ID" value="GJT66072.1"/>
    <property type="molecule type" value="Genomic_DNA"/>
</dbReference>
<evidence type="ECO:0000313" key="6">
    <source>
        <dbReference type="Proteomes" id="UP001151760"/>
    </source>
</evidence>
<feature type="domain" description="Reverse transcriptase Ty1/copia-type" evidence="4">
    <location>
        <begin position="356"/>
        <end position="510"/>
    </location>
</feature>
<dbReference type="InterPro" id="IPR013103">
    <property type="entry name" value="RVT_2"/>
</dbReference>
<evidence type="ECO:0000256" key="3">
    <source>
        <dbReference type="SAM" id="MobiDB-lite"/>
    </source>
</evidence>
<gene>
    <name evidence="5" type="ORF">Tco_1017552</name>
</gene>
<dbReference type="SUPFAM" id="SSF56672">
    <property type="entry name" value="DNA/RNA polymerases"/>
    <property type="match status" value="1"/>
</dbReference>
<keyword evidence="6" id="KW-1185">Reference proteome</keyword>
<organism evidence="5 6">
    <name type="scientific">Tanacetum coccineum</name>
    <dbReference type="NCBI Taxonomy" id="301880"/>
    <lineage>
        <taxon>Eukaryota</taxon>
        <taxon>Viridiplantae</taxon>
        <taxon>Streptophyta</taxon>
        <taxon>Embryophyta</taxon>
        <taxon>Tracheophyta</taxon>
        <taxon>Spermatophyta</taxon>
        <taxon>Magnoliopsida</taxon>
        <taxon>eudicotyledons</taxon>
        <taxon>Gunneridae</taxon>
        <taxon>Pentapetalae</taxon>
        <taxon>asterids</taxon>
        <taxon>campanulids</taxon>
        <taxon>Asterales</taxon>
        <taxon>Asteraceae</taxon>
        <taxon>Asteroideae</taxon>
        <taxon>Anthemideae</taxon>
        <taxon>Anthemidinae</taxon>
        <taxon>Tanacetum</taxon>
    </lineage>
</organism>
<reference evidence="5" key="1">
    <citation type="journal article" date="2022" name="Int. J. Mol. Sci.">
        <title>Draft Genome of Tanacetum Coccineum: Genomic Comparison of Closely Related Tanacetum-Family Plants.</title>
        <authorList>
            <person name="Yamashiro T."/>
            <person name="Shiraishi A."/>
            <person name="Nakayama K."/>
            <person name="Satake H."/>
        </authorList>
    </citation>
    <scope>NUCLEOTIDE SEQUENCE</scope>
</reference>
<dbReference type="Proteomes" id="UP001151760">
    <property type="component" value="Unassembled WGS sequence"/>
</dbReference>
<reference evidence="5" key="2">
    <citation type="submission" date="2022-01" db="EMBL/GenBank/DDBJ databases">
        <authorList>
            <person name="Yamashiro T."/>
            <person name="Shiraishi A."/>
            <person name="Satake H."/>
            <person name="Nakayama K."/>
        </authorList>
    </citation>
    <scope>NUCLEOTIDE SEQUENCE</scope>
</reference>
<dbReference type="PANTHER" id="PTHR42648">
    <property type="entry name" value="TRANSPOSASE, PUTATIVE-RELATED"/>
    <property type="match status" value="1"/>
</dbReference>
<name>A0ABQ5FTS0_9ASTR</name>
<protein>
    <submittedName>
        <fullName evidence="5">Retrotransposon protein, putative, ty1-copia subclass</fullName>
    </submittedName>
</protein>
<keyword evidence="1" id="KW-0479">Metal-binding</keyword>
<comment type="caution">
    <text evidence="5">The sequence shown here is derived from an EMBL/GenBank/DDBJ whole genome shotgun (WGS) entry which is preliminary data.</text>
</comment>
<dbReference type="PANTHER" id="PTHR42648:SF27">
    <property type="entry name" value="RNA-DIRECTED DNA POLYMERASE"/>
    <property type="match status" value="1"/>
</dbReference>
<feature type="region of interest" description="Disordered" evidence="3">
    <location>
        <begin position="27"/>
        <end position="61"/>
    </location>
</feature>
<proteinExistence type="predicted"/>
<sequence>MKELPDTLERLGYAMLNELGLYVRVRSRRTREPQRAKGKAKGKNKVPYAPKTKIPSPPKRDNLAKDSIYHHYKEVGHWRRNFPSYHAELMKRKNASKASTSSIFTIKLYDFSNNTWVYLKNLTTLPKSFWGYALETAARNLNMVPTKKVDRTPYEIWNGKAPKLSYLRVWGCYPKETIGYYFYYPLENKIFVSRNAEFFEISFMIQEASESRGLLELSGSDKGLEIIQEEDTEPSKNTSNEHNEVAPIEVEPQNVGVPIRRSVRIPQLPDRYGYYADVEEYELEDLDEPPNYKAALADPEYDKWLEAINTKMQSIKDNQVWYLVDFPSNGRTVGCKWLFKKKTDMDGNVHTFKAPIRILLSITTFYDYEIWQMDVKTAFLNGHLSEDVYMVQPKGFVDLKHPNKVCKLERSIYRLKQASRSWNKRFDEEIKKIGFTQNPDEPCVYLKASGSNVAFLVLYVDDILLMGNSVTMLQEVKSWLCKCFFMKDLGEAAYILGIKIIRFGMFIQLEKREPTGVTHVYT</sequence>
<dbReference type="InterPro" id="IPR039537">
    <property type="entry name" value="Retrotran_Ty1/copia-like"/>
</dbReference>
<accession>A0ABQ5FTS0</accession>
<evidence type="ECO:0000256" key="2">
    <source>
        <dbReference type="ARBA" id="ARBA00022801"/>
    </source>
</evidence>